<dbReference type="PANTHER" id="PTHR35568">
    <property type="entry name" value="TRANSCRIPTIONAL REGULATOR DAUR"/>
    <property type="match status" value="1"/>
</dbReference>
<feature type="domain" description="Transcriptional regulator DauR-like HTH" evidence="2">
    <location>
        <begin position="177"/>
        <end position="234"/>
    </location>
</feature>
<dbReference type="PANTHER" id="PTHR35568:SF1">
    <property type="entry name" value="TRANSCRIPTIONAL REGULATOR DAUR"/>
    <property type="match status" value="1"/>
</dbReference>
<evidence type="ECO:0000259" key="1">
    <source>
        <dbReference type="Pfam" id="PF08348"/>
    </source>
</evidence>
<evidence type="ECO:0008006" key="5">
    <source>
        <dbReference type="Google" id="ProtNLM"/>
    </source>
</evidence>
<dbReference type="EMBL" id="AP022038">
    <property type="protein sequence ID" value="BBR40422.1"/>
    <property type="molecule type" value="Genomic_DNA"/>
</dbReference>
<sequence>MSLSVAVLPSPRVQQPLQEGPIVKLQELSPSDFEILKSMENIVDGIAAMYGQHTEVLLHSLDVRNPSIVKIANGHITGRSVGAPITNLAMMKLKSGQDISSPYMTKCATGKTLRSITTVIRNGEHRAIGLLCINSDMDAPLQSVLRTMMPECMHPHESHATPEVFARNIDEALNSTIDTVSAEVRGNEAVPPSQKTRVIVNQLHDMGIFELKDSAQIAARQLGISVHSIYRYLREIKKG</sequence>
<evidence type="ECO:0000313" key="3">
    <source>
        <dbReference type="EMBL" id="BBR40422.1"/>
    </source>
</evidence>
<evidence type="ECO:0000259" key="2">
    <source>
        <dbReference type="Pfam" id="PF13309"/>
    </source>
</evidence>
<reference evidence="3 4" key="1">
    <citation type="submission" date="2019-12" db="EMBL/GenBank/DDBJ databases">
        <title>complete genome sequences of Aeromonas veronii str. WP3-W19-ESBL-03 isolated from wastewater treatment plant effluent.</title>
        <authorList>
            <person name="Sekizuka T."/>
            <person name="Itokawa K."/>
            <person name="Yatsu K."/>
            <person name="Inamine Y."/>
            <person name="Kuroda M."/>
        </authorList>
    </citation>
    <scope>NUCLEOTIDE SEQUENCE [LARGE SCALE GENOMIC DNA]</scope>
    <source>
        <strain evidence="3 4">WP3-W19-ESBL-03</strain>
    </source>
</reference>
<feature type="domain" description="YheO-like" evidence="1">
    <location>
        <begin position="36"/>
        <end position="141"/>
    </location>
</feature>
<dbReference type="Proteomes" id="UP000515442">
    <property type="component" value="Chromosome"/>
</dbReference>
<dbReference type="InterPro" id="IPR013559">
    <property type="entry name" value="YheO"/>
</dbReference>
<dbReference type="AlphaFoldDB" id="A0A6S5C8G4"/>
<dbReference type="InterPro" id="IPR039446">
    <property type="entry name" value="DauR-like"/>
</dbReference>
<protein>
    <recommendedName>
        <fullName evidence="5">Transcriptional regulator</fullName>
    </recommendedName>
</protein>
<dbReference type="Pfam" id="PF13309">
    <property type="entry name" value="HTH_22"/>
    <property type="match status" value="1"/>
</dbReference>
<proteinExistence type="predicted"/>
<evidence type="ECO:0000313" key="4">
    <source>
        <dbReference type="Proteomes" id="UP000515442"/>
    </source>
</evidence>
<dbReference type="Pfam" id="PF08348">
    <property type="entry name" value="PAS_6"/>
    <property type="match status" value="1"/>
</dbReference>
<accession>A0A6S5C8G4</accession>
<gene>
    <name evidence="3" type="ORF">WP3W19E03_29470</name>
</gene>
<organism evidence="3 4">
    <name type="scientific">Aeromonas veronii</name>
    <dbReference type="NCBI Taxonomy" id="654"/>
    <lineage>
        <taxon>Bacteria</taxon>
        <taxon>Pseudomonadati</taxon>
        <taxon>Pseudomonadota</taxon>
        <taxon>Gammaproteobacteria</taxon>
        <taxon>Aeromonadales</taxon>
        <taxon>Aeromonadaceae</taxon>
        <taxon>Aeromonas</taxon>
    </lineage>
</organism>
<dbReference type="InterPro" id="IPR039445">
    <property type="entry name" value="DauR-like_HTH"/>
</dbReference>
<name>A0A6S5C8G4_AERVE</name>